<proteinExistence type="predicted"/>
<protein>
    <submittedName>
        <fullName evidence="1">Uncharacterized protein</fullName>
    </submittedName>
</protein>
<reference evidence="1 2" key="1">
    <citation type="submission" date="2015-03" db="EMBL/GenBank/DDBJ databases">
        <title>Caedibacter varicaedens, whole genome shotgun sequence.</title>
        <authorList>
            <person name="Suzuki H."/>
            <person name="Dapper A.L."/>
            <person name="Gibson A.K."/>
            <person name="Jackson C."/>
            <person name="Lee H."/>
            <person name="Pejaver V.R."/>
            <person name="Doak T."/>
            <person name="Lynch M."/>
        </authorList>
    </citation>
    <scope>NUCLEOTIDE SEQUENCE [LARGE SCALE GENOMIC DNA]</scope>
</reference>
<evidence type="ECO:0000313" key="2">
    <source>
        <dbReference type="Proteomes" id="UP000036771"/>
    </source>
</evidence>
<dbReference type="AlphaFoldDB" id="A0A0K8MDU1"/>
<name>A0A0K8MDU1_9PROT</name>
<keyword evidence="2" id="KW-1185">Reference proteome</keyword>
<dbReference type="STRING" id="1629334.Cva_01381"/>
<accession>A0A0K8MDU1</accession>
<dbReference type="EMBL" id="BBVC01000081">
    <property type="protein sequence ID" value="GAO98715.1"/>
    <property type="molecule type" value="Genomic_DNA"/>
</dbReference>
<dbReference type="Proteomes" id="UP000036771">
    <property type="component" value="Unassembled WGS sequence"/>
</dbReference>
<gene>
    <name evidence="1" type="ORF">Cva_01381</name>
</gene>
<comment type="caution">
    <text evidence="1">The sequence shown here is derived from an EMBL/GenBank/DDBJ whole genome shotgun (WGS) entry which is preliminary data.</text>
</comment>
<sequence>MVDAYAEKMQQQLIKTIAECADVLKDGSCETYDMYKFMVGKIHGLEEAWALLQEGKKAFHEGKL</sequence>
<evidence type="ECO:0000313" key="1">
    <source>
        <dbReference type="EMBL" id="GAO98715.1"/>
    </source>
</evidence>
<organism evidence="1 2">
    <name type="scientific">Caedimonas varicaedens</name>
    <dbReference type="NCBI Taxonomy" id="1629334"/>
    <lineage>
        <taxon>Bacteria</taxon>
        <taxon>Pseudomonadati</taxon>
        <taxon>Pseudomonadota</taxon>
        <taxon>Alphaproteobacteria</taxon>
        <taxon>Holosporales</taxon>
        <taxon>Caedimonadaceae</taxon>
        <taxon>Caedimonas</taxon>
    </lineage>
</organism>